<proteinExistence type="predicted"/>
<accession>A0A0A9BPL6</accession>
<organism evidence="1">
    <name type="scientific">Arundo donax</name>
    <name type="common">Giant reed</name>
    <name type="synonym">Donax arundinaceus</name>
    <dbReference type="NCBI Taxonomy" id="35708"/>
    <lineage>
        <taxon>Eukaryota</taxon>
        <taxon>Viridiplantae</taxon>
        <taxon>Streptophyta</taxon>
        <taxon>Embryophyta</taxon>
        <taxon>Tracheophyta</taxon>
        <taxon>Spermatophyta</taxon>
        <taxon>Magnoliopsida</taxon>
        <taxon>Liliopsida</taxon>
        <taxon>Poales</taxon>
        <taxon>Poaceae</taxon>
        <taxon>PACMAD clade</taxon>
        <taxon>Arundinoideae</taxon>
        <taxon>Arundineae</taxon>
        <taxon>Arundo</taxon>
    </lineage>
</organism>
<name>A0A0A9BPL6_ARUDO</name>
<reference evidence="1" key="2">
    <citation type="journal article" date="2015" name="Data Brief">
        <title>Shoot transcriptome of the giant reed, Arundo donax.</title>
        <authorList>
            <person name="Barrero R.A."/>
            <person name="Guerrero F.D."/>
            <person name="Moolhuijzen P."/>
            <person name="Goolsby J.A."/>
            <person name="Tidwell J."/>
            <person name="Bellgard S.E."/>
            <person name="Bellgard M.I."/>
        </authorList>
    </citation>
    <scope>NUCLEOTIDE SEQUENCE</scope>
    <source>
        <tissue evidence="1">Shoot tissue taken approximately 20 cm above the soil surface</tissue>
    </source>
</reference>
<protein>
    <submittedName>
        <fullName evidence="1">Uncharacterized protein</fullName>
    </submittedName>
</protein>
<evidence type="ECO:0000313" key="1">
    <source>
        <dbReference type="EMBL" id="JAD63135.1"/>
    </source>
</evidence>
<reference evidence="1" key="1">
    <citation type="submission" date="2014-09" db="EMBL/GenBank/DDBJ databases">
        <authorList>
            <person name="Magalhaes I.L.F."/>
            <person name="Oliveira U."/>
            <person name="Santos F.R."/>
            <person name="Vidigal T.H.D.A."/>
            <person name="Brescovit A.D."/>
            <person name="Santos A.J."/>
        </authorList>
    </citation>
    <scope>NUCLEOTIDE SEQUENCE</scope>
    <source>
        <tissue evidence="1">Shoot tissue taken approximately 20 cm above the soil surface</tissue>
    </source>
</reference>
<dbReference type="AlphaFoldDB" id="A0A0A9BPL6"/>
<dbReference type="EMBL" id="GBRH01234760">
    <property type="protein sequence ID" value="JAD63135.1"/>
    <property type="molecule type" value="Transcribed_RNA"/>
</dbReference>
<sequence>MMPFLGFFSFLINYLFLFIDQIQTVRINTLFVVLLCVNAPCCCCSYVCTHQYVLDLIIMLLLSWKLKNFLFCALRV</sequence>